<evidence type="ECO:0000313" key="3">
    <source>
        <dbReference type="Proteomes" id="UP001497516"/>
    </source>
</evidence>
<proteinExistence type="predicted"/>
<organism evidence="2 3">
    <name type="scientific">Linum trigynum</name>
    <dbReference type="NCBI Taxonomy" id="586398"/>
    <lineage>
        <taxon>Eukaryota</taxon>
        <taxon>Viridiplantae</taxon>
        <taxon>Streptophyta</taxon>
        <taxon>Embryophyta</taxon>
        <taxon>Tracheophyta</taxon>
        <taxon>Spermatophyta</taxon>
        <taxon>Magnoliopsida</taxon>
        <taxon>eudicotyledons</taxon>
        <taxon>Gunneridae</taxon>
        <taxon>Pentapetalae</taxon>
        <taxon>rosids</taxon>
        <taxon>fabids</taxon>
        <taxon>Malpighiales</taxon>
        <taxon>Linaceae</taxon>
        <taxon>Linum</taxon>
    </lineage>
</organism>
<evidence type="ECO:0000256" key="1">
    <source>
        <dbReference type="SAM" id="MobiDB-lite"/>
    </source>
</evidence>
<dbReference type="Proteomes" id="UP001497516">
    <property type="component" value="Chromosome 1"/>
</dbReference>
<name>A0AAV2CET6_9ROSI</name>
<dbReference type="EMBL" id="OZ034813">
    <property type="protein sequence ID" value="CAL1355062.1"/>
    <property type="molecule type" value="Genomic_DNA"/>
</dbReference>
<protein>
    <submittedName>
        <fullName evidence="2">Uncharacterized protein</fullName>
    </submittedName>
</protein>
<reference evidence="2 3" key="1">
    <citation type="submission" date="2024-04" db="EMBL/GenBank/DDBJ databases">
        <authorList>
            <person name="Fracassetti M."/>
        </authorList>
    </citation>
    <scope>NUCLEOTIDE SEQUENCE [LARGE SCALE GENOMIC DNA]</scope>
</reference>
<evidence type="ECO:0000313" key="2">
    <source>
        <dbReference type="EMBL" id="CAL1355062.1"/>
    </source>
</evidence>
<feature type="compositionally biased region" description="Low complexity" evidence="1">
    <location>
        <begin position="51"/>
        <end position="60"/>
    </location>
</feature>
<feature type="region of interest" description="Disordered" evidence="1">
    <location>
        <begin position="25"/>
        <end position="71"/>
    </location>
</feature>
<gene>
    <name evidence="2" type="ORF">LTRI10_LOCUS2841</name>
</gene>
<dbReference type="AlphaFoldDB" id="A0AAV2CET6"/>
<sequence>MGCSKWAEAGEGPDALVGCGLVMGEEATAGDPGETGSRVSGPAVELKAPISSSRSSSSESGAGNEKTGRGIQCSRLEVWAWKGNRSS</sequence>
<accession>A0AAV2CET6</accession>
<keyword evidence="3" id="KW-1185">Reference proteome</keyword>